<feature type="domain" description="Response regulatory" evidence="2">
    <location>
        <begin position="6"/>
        <end position="123"/>
    </location>
</feature>
<protein>
    <submittedName>
        <fullName evidence="3">Response regulator</fullName>
    </submittedName>
</protein>
<name>A0A8J3TFD7_9ACTN</name>
<dbReference type="SMART" id="SM00448">
    <property type="entry name" value="REC"/>
    <property type="match status" value="1"/>
</dbReference>
<dbReference type="Proteomes" id="UP000599074">
    <property type="component" value="Unassembled WGS sequence"/>
</dbReference>
<reference evidence="3" key="1">
    <citation type="submission" date="2021-01" db="EMBL/GenBank/DDBJ databases">
        <title>Whole genome shotgun sequence of Planosporangium mesophilum NBRC 109066.</title>
        <authorList>
            <person name="Komaki H."/>
            <person name="Tamura T."/>
        </authorList>
    </citation>
    <scope>NUCLEOTIDE SEQUENCE</scope>
    <source>
        <strain evidence="3">NBRC 109066</strain>
    </source>
</reference>
<dbReference type="Pfam" id="PF00072">
    <property type="entry name" value="Response_reg"/>
    <property type="match status" value="1"/>
</dbReference>
<keyword evidence="4" id="KW-1185">Reference proteome</keyword>
<dbReference type="PANTHER" id="PTHR43228">
    <property type="entry name" value="TWO-COMPONENT RESPONSE REGULATOR"/>
    <property type="match status" value="1"/>
</dbReference>
<dbReference type="InterPro" id="IPR052048">
    <property type="entry name" value="ST_Response_Regulator"/>
</dbReference>
<dbReference type="InterPro" id="IPR011006">
    <property type="entry name" value="CheY-like_superfamily"/>
</dbReference>
<keyword evidence="1" id="KW-0597">Phosphoprotein</keyword>
<feature type="modified residue" description="4-aspartylphosphate" evidence="1">
    <location>
        <position position="58"/>
    </location>
</feature>
<comment type="caution">
    <text evidence="3">The sequence shown here is derived from an EMBL/GenBank/DDBJ whole genome shotgun (WGS) entry which is preliminary data.</text>
</comment>
<evidence type="ECO:0000256" key="1">
    <source>
        <dbReference type="PROSITE-ProRule" id="PRU00169"/>
    </source>
</evidence>
<evidence type="ECO:0000259" key="2">
    <source>
        <dbReference type="PROSITE" id="PS50110"/>
    </source>
</evidence>
<dbReference type="SUPFAM" id="SSF52172">
    <property type="entry name" value="CheY-like"/>
    <property type="match status" value="1"/>
</dbReference>
<dbReference type="InterPro" id="IPR001789">
    <property type="entry name" value="Sig_transdc_resp-reg_receiver"/>
</dbReference>
<dbReference type="PROSITE" id="PS50110">
    <property type="entry name" value="RESPONSE_REGULATORY"/>
    <property type="match status" value="1"/>
</dbReference>
<evidence type="ECO:0000313" key="4">
    <source>
        <dbReference type="Proteomes" id="UP000599074"/>
    </source>
</evidence>
<evidence type="ECO:0000313" key="3">
    <source>
        <dbReference type="EMBL" id="GII26140.1"/>
    </source>
</evidence>
<dbReference type="RefSeq" id="WP_239088520.1">
    <property type="nucleotide sequence ID" value="NZ_BOON01000067.1"/>
</dbReference>
<accession>A0A8J3TFD7</accession>
<dbReference type="GO" id="GO:0000160">
    <property type="term" value="P:phosphorelay signal transduction system"/>
    <property type="evidence" value="ECO:0007669"/>
    <property type="project" value="InterPro"/>
</dbReference>
<dbReference type="Gene3D" id="3.40.50.2300">
    <property type="match status" value="1"/>
</dbReference>
<dbReference type="PANTHER" id="PTHR43228:SF1">
    <property type="entry name" value="TWO-COMPONENT RESPONSE REGULATOR ARR22"/>
    <property type="match status" value="1"/>
</dbReference>
<sequence length="124" mass="13625">MTLPMKILIADDSRVMRQIVTRTLRQAGFDGHDLVEAADGQQAYDAVTNEKPDLVLSDWNMPEMTGIEVLRMLRANGVQVPFGFVTSEGTPEMRGQAEDAGALFLITKPFTAEAFRDALDPILG</sequence>
<dbReference type="AlphaFoldDB" id="A0A8J3TFD7"/>
<proteinExistence type="predicted"/>
<organism evidence="3 4">
    <name type="scientific">Planosporangium mesophilum</name>
    <dbReference type="NCBI Taxonomy" id="689768"/>
    <lineage>
        <taxon>Bacteria</taxon>
        <taxon>Bacillati</taxon>
        <taxon>Actinomycetota</taxon>
        <taxon>Actinomycetes</taxon>
        <taxon>Micromonosporales</taxon>
        <taxon>Micromonosporaceae</taxon>
        <taxon>Planosporangium</taxon>
    </lineage>
</organism>
<dbReference type="EMBL" id="BOON01000067">
    <property type="protein sequence ID" value="GII26140.1"/>
    <property type="molecule type" value="Genomic_DNA"/>
</dbReference>
<gene>
    <name evidence="3" type="primary">cheY-3</name>
    <name evidence="3" type="ORF">Pme01_57370</name>
</gene>